<keyword evidence="5" id="KW-0963">Cytoplasm</keyword>
<dbReference type="InParanoid" id="E4XGT0"/>
<dbReference type="InterPro" id="IPR023175">
    <property type="entry name" value="Vta1/CALS_N_sf"/>
</dbReference>
<feature type="region of interest" description="Disordered" evidence="9">
    <location>
        <begin position="178"/>
        <end position="246"/>
    </location>
</feature>
<evidence type="ECO:0008006" key="14">
    <source>
        <dbReference type="Google" id="ProtNLM"/>
    </source>
</evidence>
<evidence type="ECO:0000313" key="13">
    <source>
        <dbReference type="Proteomes" id="UP000001307"/>
    </source>
</evidence>
<feature type="compositionally biased region" description="Polar residues" evidence="9">
    <location>
        <begin position="180"/>
        <end position="196"/>
    </location>
</feature>
<evidence type="ECO:0000256" key="5">
    <source>
        <dbReference type="ARBA" id="ARBA00022490"/>
    </source>
</evidence>
<dbReference type="GO" id="GO:0010008">
    <property type="term" value="C:endosome membrane"/>
    <property type="evidence" value="ECO:0007669"/>
    <property type="project" value="UniProtKB-SubCell"/>
</dbReference>
<dbReference type="InterPro" id="IPR041212">
    <property type="entry name" value="Vta1_C"/>
</dbReference>
<reference evidence="12" key="1">
    <citation type="journal article" date="2010" name="Science">
        <title>Plasticity of animal genome architecture unmasked by rapid evolution of a pelagic tunicate.</title>
        <authorList>
            <person name="Denoeud F."/>
            <person name="Henriet S."/>
            <person name="Mungpakdee S."/>
            <person name="Aury J.M."/>
            <person name="Da Silva C."/>
            <person name="Brinkmann H."/>
            <person name="Mikhaleva J."/>
            <person name="Olsen L.C."/>
            <person name="Jubin C."/>
            <person name="Canestro C."/>
            <person name="Bouquet J.M."/>
            <person name="Danks G."/>
            <person name="Poulain J."/>
            <person name="Campsteijn C."/>
            <person name="Adamski M."/>
            <person name="Cross I."/>
            <person name="Yadetie F."/>
            <person name="Muffato M."/>
            <person name="Louis A."/>
            <person name="Butcher S."/>
            <person name="Tsagkogeorga G."/>
            <person name="Konrad A."/>
            <person name="Singh S."/>
            <person name="Jensen M.F."/>
            <person name="Cong E.H."/>
            <person name="Eikeseth-Otteraa H."/>
            <person name="Noel B."/>
            <person name="Anthouard V."/>
            <person name="Porcel B.M."/>
            <person name="Kachouri-Lafond R."/>
            <person name="Nishino A."/>
            <person name="Ugolini M."/>
            <person name="Chourrout P."/>
            <person name="Nishida H."/>
            <person name="Aasland R."/>
            <person name="Huzurbazar S."/>
            <person name="Westhof E."/>
            <person name="Delsuc F."/>
            <person name="Lehrach H."/>
            <person name="Reinhardt R."/>
            <person name="Weissenbach J."/>
            <person name="Roy S.W."/>
            <person name="Artiguenave F."/>
            <person name="Postlethwait J.H."/>
            <person name="Manak J.R."/>
            <person name="Thompson E.M."/>
            <person name="Jaillon O."/>
            <person name="Du Pasquier L."/>
            <person name="Boudinot P."/>
            <person name="Liberles D.A."/>
            <person name="Volff J.N."/>
            <person name="Philippe H."/>
            <person name="Lenhard B."/>
            <person name="Roest Crollius H."/>
            <person name="Wincker P."/>
            <person name="Chourrout D."/>
        </authorList>
    </citation>
    <scope>NUCLEOTIDE SEQUENCE [LARGE SCALE GENOMIC DNA]</scope>
</reference>
<evidence type="ECO:0000256" key="7">
    <source>
        <dbReference type="ARBA" id="ARBA00022927"/>
    </source>
</evidence>
<dbReference type="InterPro" id="IPR044538">
    <property type="entry name" value="Vta1-like"/>
</dbReference>
<dbReference type="GO" id="GO:0005771">
    <property type="term" value="C:multivesicular body"/>
    <property type="evidence" value="ECO:0007669"/>
    <property type="project" value="TreeGrafter"/>
</dbReference>
<dbReference type="PANTHER" id="PTHR46009">
    <property type="entry name" value="VACUOLAR PROTEIN SORTING-ASSOCIATED PROTEIN VTA1 HOMOLOG"/>
    <property type="match status" value="1"/>
</dbReference>
<evidence type="ECO:0000256" key="1">
    <source>
        <dbReference type="ARBA" id="ARBA00004481"/>
    </source>
</evidence>
<dbReference type="OrthoDB" id="391137at2759"/>
<dbReference type="FunCoup" id="E4XGT0">
    <property type="interactions" value="621"/>
</dbReference>
<dbReference type="GO" id="GO:0015031">
    <property type="term" value="P:protein transport"/>
    <property type="evidence" value="ECO:0007669"/>
    <property type="project" value="UniProtKB-KW"/>
</dbReference>
<dbReference type="Gene3D" id="1.20.5.420">
    <property type="entry name" value="Immunoglobulin FC, subunit C"/>
    <property type="match status" value="1"/>
</dbReference>
<dbReference type="Gene3D" id="1.25.40.270">
    <property type="entry name" value="Vacuolar protein sorting-associated protein vta1"/>
    <property type="match status" value="1"/>
</dbReference>
<keyword evidence="4" id="KW-0813">Transport</keyword>
<keyword evidence="6" id="KW-0967">Endosome</keyword>
<accession>E4XGT0</accession>
<evidence type="ECO:0000256" key="4">
    <source>
        <dbReference type="ARBA" id="ARBA00022448"/>
    </source>
</evidence>
<dbReference type="Pfam" id="PF04652">
    <property type="entry name" value="Vta1"/>
    <property type="match status" value="1"/>
</dbReference>
<evidence type="ECO:0000256" key="3">
    <source>
        <dbReference type="ARBA" id="ARBA00007895"/>
    </source>
</evidence>
<gene>
    <name evidence="12" type="ORF">GSOID_T00010695001</name>
</gene>
<keyword evidence="8" id="KW-0472">Membrane</keyword>
<dbReference type="GO" id="GO:0032511">
    <property type="term" value="P:late endosome to vacuole transport via multivesicular body sorting pathway"/>
    <property type="evidence" value="ECO:0007669"/>
    <property type="project" value="InterPro"/>
</dbReference>
<dbReference type="EMBL" id="FN653049">
    <property type="protein sequence ID" value="CBY09878.1"/>
    <property type="molecule type" value="Genomic_DNA"/>
</dbReference>
<name>E4XGT0_OIKDI</name>
<keyword evidence="7" id="KW-0653">Protein transport</keyword>
<keyword evidence="13" id="KW-1185">Reference proteome</keyword>
<comment type="subcellular location">
    <subcellularLocation>
        <location evidence="2">Cytoplasm</location>
    </subcellularLocation>
    <subcellularLocation>
        <location evidence="1">Endosome membrane</location>
        <topology evidence="1">Peripheral membrane protein</topology>
    </subcellularLocation>
</comment>
<evidence type="ECO:0000259" key="10">
    <source>
        <dbReference type="Pfam" id="PF04652"/>
    </source>
</evidence>
<dbReference type="InterPro" id="IPR039431">
    <property type="entry name" value="Vta1/CALS_N"/>
</dbReference>
<feature type="domain" description="Vta1/callose synthase N-terminal" evidence="10">
    <location>
        <begin position="12"/>
        <end position="152"/>
    </location>
</feature>
<protein>
    <recommendedName>
        <fullName evidence="14">Vta1/callose synthase N-terminal domain-containing protein</fullName>
    </recommendedName>
</protein>
<evidence type="ECO:0000256" key="6">
    <source>
        <dbReference type="ARBA" id="ARBA00022753"/>
    </source>
</evidence>
<sequence>MSALPAKYKPLSNAYRTAQQFEKKDTVVAYWARFYCVQEAMKLDSKDKDGRMWILEQMDWLEQVKKAHAGNEAISQEVVGQAHFENATLAIFARADAMDRKAEYTANVPKIFALTASLITIMNIFGELTDDWAEKKKYALYKTVDIMKCLKEGRQPVPGPPGGFQDEEDELDQLGEEYAPSSTYTPPQEPTTSNYQPPAEPTYTPPIDPASQSAPARSDPVSVPSPIAPAPGFYPNQAQKDKASKNAKFAVSSLTYDDVPGAISFLQKSLRLLQTGQE</sequence>
<organism evidence="12">
    <name type="scientific">Oikopleura dioica</name>
    <name type="common">Tunicate</name>
    <dbReference type="NCBI Taxonomy" id="34765"/>
    <lineage>
        <taxon>Eukaryota</taxon>
        <taxon>Metazoa</taxon>
        <taxon>Chordata</taxon>
        <taxon>Tunicata</taxon>
        <taxon>Appendicularia</taxon>
        <taxon>Copelata</taxon>
        <taxon>Oikopleuridae</taxon>
        <taxon>Oikopleura</taxon>
    </lineage>
</organism>
<dbReference type="AlphaFoldDB" id="E4XGT0"/>
<evidence type="ECO:0000259" key="11">
    <source>
        <dbReference type="Pfam" id="PF18097"/>
    </source>
</evidence>
<dbReference type="PANTHER" id="PTHR46009:SF1">
    <property type="entry name" value="VACUOLAR PROTEIN SORTING-ASSOCIATED PROTEIN VTA1 HOMOLOG"/>
    <property type="match status" value="1"/>
</dbReference>
<evidence type="ECO:0000256" key="8">
    <source>
        <dbReference type="ARBA" id="ARBA00023136"/>
    </source>
</evidence>
<proteinExistence type="inferred from homology"/>
<feature type="compositionally biased region" description="Pro residues" evidence="9">
    <location>
        <begin position="198"/>
        <end position="208"/>
    </location>
</feature>
<comment type="similarity">
    <text evidence="3">Belongs to the VTA1 family.</text>
</comment>
<evidence type="ECO:0000256" key="2">
    <source>
        <dbReference type="ARBA" id="ARBA00004496"/>
    </source>
</evidence>
<evidence type="ECO:0000256" key="9">
    <source>
        <dbReference type="SAM" id="MobiDB-lite"/>
    </source>
</evidence>
<dbReference type="Pfam" id="PF18097">
    <property type="entry name" value="Vta1_C"/>
    <property type="match status" value="1"/>
</dbReference>
<dbReference type="Proteomes" id="UP000001307">
    <property type="component" value="Unassembled WGS sequence"/>
</dbReference>
<evidence type="ECO:0000313" key="12">
    <source>
        <dbReference type="EMBL" id="CBY09878.1"/>
    </source>
</evidence>
<feature type="domain" description="Vta1 C-terminal" evidence="11">
    <location>
        <begin position="239"/>
        <end position="274"/>
    </location>
</feature>